<dbReference type="EMBL" id="BAABFX010000010">
    <property type="protein sequence ID" value="GAA4389141.1"/>
    <property type="molecule type" value="Genomic_DNA"/>
</dbReference>
<keyword evidence="3" id="KW-0201">Cytochrome c-type biogenesis</keyword>
<feature type="region of interest" description="Disordered" evidence="6">
    <location>
        <begin position="79"/>
        <end position="102"/>
    </location>
</feature>
<evidence type="ECO:0000256" key="3">
    <source>
        <dbReference type="ARBA" id="ARBA00022748"/>
    </source>
</evidence>
<evidence type="ECO:0000256" key="5">
    <source>
        <dbReference type="ARBA" id="ARBA00023136"/>
    </source>
</evidence>
<comment type="subcellular location">
    <subcellularLocation>
        <location evidence="1">Membrane</location>
        <topology evidence="1">Multi-pass membrane protein</topology>
    </subcellularLocation>
</comment>
<dbReference type="InterPro" id="IPR002541">
    <property type="entry name" value="Cyt_c_assembly"/>
</dbReference>
<evidence type="ECO:0000259" key="8">
    <source>
        <dbReference type="Pfam" id="PF01578"/>
    </source>
</evidence>
<organism evidence="9 10">
    <name type="scientific">Ornithinibacter aureus</name>
    <dbReference type="NCBI Taxonomy" id="622664"/>
    <lineage>
        <taxon>Bacteria</taxon>
        <taxon>Bacillati</taxon>
        <taxon>Actinomycetota</taxon>
        <taxon>Actinomycetes</taxon>
        <taxon>Micrococcales</taxon>
        <taxon>Intrasporangiaceae</taxon>
        <taxon>Ornithinibacter</taxon>
    </lineage>
</organism>
<dbReference type="NCBIfam" id="TIGR03144">
    <property type="entry name" value="cytochr_II_ccsB"/>
    <property type="match status" value="1"/>
</dbReference>
<name>A0ABP8JE65_9MICO</name>
<feature type="domain" description="Cytochrome c assembly protein" evidence="8">
    <location>
        <begin position="152"/>
        <end position="344"/>
    </location>
</feature>
<protein>
    <submittedName>
        <fullName evidence="9">C-type cytochrome biogenesis protein CcsB</fullName>
    </submittedName>
</protein>
<dbReference type="RefSeq" id="WP_159901358.1">
    <property type="nucleotide sequence ID" value="NZ_BAABFX010000010.1"/>
</dbReference>
<evidence type="ECO:0000256" key="2">
    <source>
        <dbReference type="ARBA" id="ARBA00022692"/>
    </source>
</evidence>
<dbReference type="PANTHER" id="PTHR30071:SF1">
    <property type="entry name" value="CYTOCHROME B_B6 PROTEIN-RELATED"/>
    <property type="match status" value="1"/>
</dbReference>
<gene>
    <name evidence="9" type="primary">ccsB_1</name>
    <name evidence="9" type="ORF">GCM10023153_05060</name>
</gene>
<comment type="caution">
    <text evidence="9">The sequence shown here is derived from an EMBL/GenBank/DDBJ whole genome shotgun (WGS) entry which is preliminary data.</text>
</comment>
<dbReference type="Proteomes" id="UP001500390">
    <property type="component" value="Unassembled WGS sequence"/>
</dbReference>
<feature type="transmembrane region" description="Helical" evidence="7">
    <location>
        <begin position="143"/>
        <end position="164"/>
    </location>
</feature>
<keyword evidence="5 7" id="KW-0472">Membrane</keyword>
<keyword evidence="10" id="KW-1185">Reference proteome</keyword>
<feature type="transmembrane region" description="Helical" evidence="7">
    <location>
        <begin position="297"/>
        <end position="312"/>
    </location>
</feature>
<dbReference type="InterPro" id="IPR045062">
    <property type="entry name" value="Cyt_c_biogenesis_CcsA/CcmC"/>
</dbReference>
<evidence type="ECO:0000256" key="6">
    <source>
        <dbReference type="SAM" id="MobiDB-lite"/>
    </source>
</evidence>
<evidence type="ECO:0000256" key="1">
    <source>
        <dbReference type="ARBA" id="ARBA00004141"/>
    </source>
</evidence>
<feature type="transmembrane region" description="Helical" evidence="7">
    <location>
        <begin position="204"/>
        <end position="232"/>
    </location>
</feature>
<accession>A0ABP8JE65</accession>
<evidence type="ECO:0000256" key="4">
    <source>
        <dbReference type="ARBA" id="ARBA00022989"/>
    </source>
</evidence>
<feature type="transmembrane region" description="Helical" evidence="7">
    <location>
        <begin position="171"/>
        <end position="192"/>
    </location>
</feature>
<proteinExistence type="predicted"/>
<sequence>MTDQDLAQLSNTAIYSAMVVLTLAMLAYAVYLARLAPTRGEQAGTDAVESRDGARELVGADGRAVATGSAAEVSDAVARDGAPTAGGGRTASGTTSDRGRESEPLAARKAAGIGWMLTLLATALVVAGVVLRALEVHRWPLGNMYEFAIVGAVFVLVSYCAWALRRDLRWLGLFVVTPVLLNLGLAITVWYTDASELMPSLRSVWLAIHVAVATLSVAVFTIGFSLGILYLVQDRLQSDPRGTRSFMDRLPDARALERLTYAVHIVAFPLWTFTVIAGAIWARQAWGSYWNWDPKEVWSFVIWVVYAAYLHARATTGWKRQNAVWIALAGYGGIIINFAVVNVFFVGQHSYSGL</sequence>
<evidence type="ECO:0000256" key="7">
    <source>
        <dbReference type="SAM" id="Phobius"/>
    </source>
</evidence>
<feature type="transmembrane region" description="Helical" evidence="7">
    <location>
        <begin position="12"/>
        <end position="33"/>
    </location>
</feature>
<feature type="transmembrane region" description="Helical" evidence="7">
    <location>
        <begin position="110"/>
        <end position="131"/>
    </location>
</feature>
<reference evidence="10" key="1">
    <citation type="journal article" date="2019" name="Int. J. Syst. Evol. Microbiol.">
        <title>The Global Catalogue of Microorganisms (GCM) 10K type strain sequencing project: providing services to taxonomists for standard genome sequencing and annotation.</title>
        <authorList>
            <consortium name="The Broad Institute Genomics Platform"/>
            <consortium name="The Broad Institute Genome Sequencing Center for Infectious Disease"/>
            <person name="Wu L."/>
            <person name="Ma J."/>
        </authorList>
    </citation>
    <scope>NUCLEOTIDE SEQUENCE [LARGE SCALE GENOMIC DNA]</scope>
    <source>
        <strain evidence="10">JCM 17738</strain>
    </source>
</reference>
<dbReference type="PANTHER" id="PTHR30071">
    <property type="entry name" value="HEME EXPORTER PROTEIN C"/>
    <property type="match status" value="1"/>
</dbReference>
<dbReference type="Pfam" id="PF01578">
    <property type="entry name" value="Cytochrom_C_asm"/>
    <property type="match status" value="1"/>
</dbReference>
<dbReference type="InterPro" id="IPR017562">
    <property type="entry name" value="Cyt_c_biogenesis_CcsA"/>
</dbReference>
<evidence type="ECO:0000313" key="10">
    <source>
        <dbReference type="Proteomes" id="UP001500390"/>
    </source>
</evidence>
<feature type="transmembrane region" description="Helical" evidence="7">
    <location>
        <begin position="324"/>
        <end position="345"/>
    </location>
</feature>
<keyword evidence="2 7" id="KW-0812">Transmembrane</keyword>
<feature type="transmembrane region" description="Helical" evidence="7">
    <location>
        <begin position="259"/>
        <end position="282"/>
    </location>
</feature>
<keyword evidence="4 7" id="KW-1133">Transmembrane helix</keyword>
<evidence type="ECO:0000313" key="9">
    <source>
        <dbReference type="EMBL" id="GAA4389141.1"/>
    </source>
</evidence>